<dbReference type="SMART" id="SM00125">
    <property type="entry name" value="IL1"/>
    <property type="match status" value="1"/>
</dbReference>
<comment type="caution">
    <text evidence="13">The sequence shown here is derived from an EMBL/GenBank/DDBJ whole genome shotgun (WGS) entry which is preliminary data.</text>
</comment>
<keyword evidence="9" id="KW-0395">Inflammatory response</keyword>
<evidence type="ECO:0000256" key="10">
    <source>
        <dbReference type="ARBA" id="ARBA00023228"/>
    </source>
</evidence>
<evidence type="ECO:0000256" key="3">
    <source>
        <dbReference type="ARBA" id="ARBA00004550"/>
    </source>
</evidence>
<comment type="subcellular location">
    <subcellularLocation>
        <location evidence="2">Cytoplasm</location>
        <location evidence="2">Cytosol</location>
    </subcellularLocation>
    <subcellularLocation>
        <location evidence="1">Lysosome</location>
    </subcellularLocation>
    <subcellularLocation>
        <location evidence="3">Secreted</location>
        <location evidence="3">Extracellular exosome</location>
    </subcellularLocation>
</comment>
<dbReference type="GO" id="GO:0006955">
    <property type="term" value="P:immune response"/>
    <property type="evidence" value="ECO:0007669"/>
    <property type="project" value="InterPro"/>
</dbReference>
<evidence type="ECO:0000256" key="11">
    <source>
        <dbReference type="ARBA" id="ARBA00023246"/>
    </source>
</evidence>
<reference evidence="13" key="1">
    <citation type="thesis" date="2020" institute="ProQuest LLC" country="789 East Eisenhower Parkway, Ann Arbor, MI, USA">
        <title>Comparative Genomics and Chromosome Evolution.</title>
        <authorList>
            <person name="Mudd A.B."/>
        </authorList>
    </citation>
    <scope>NUCLEOTIDE SEQUENCE</scope>
    <source>
        <strain evidence="13">237g6f4</strain>
        <tissue evidence="13">Blood</tissue>
    </source>
</reference>
<dbReference type="GO" id="GO:0010628">
    <property type="term" value="P:positive regulation of gene expression"/>
    <property type="evidence" value="ECO:0007669"/>
    <property type="project" value="TreeGrafter"/>
</dbReference>
<sequence>MKSEDQQQPEVTDYNEVVEKPHRPKRYRLYFDDELPDSQLESGSALKFLKDPRETSRHIVQDAFKKFLKMEGKDSVVATHLVNGNSQVALKIKVDTYSENKFDPMKRPVTFGVEGRNIYFCCTNKELHLTEADIKNKEEHDQMSPFTFYCRESENDSNLLTFESVDCPGYFLSTSQKDTDKLQIRPKNDQAVLTDFMFSPDFP</sequence>
<dbReference type="Gene3D" id="2.80.10.50">
    <property type="match status" value="1"/>
</dbReference>
<accession>A0AAV7BQP9</accession>
<dbReference type="EMBL" id="WNYA01000004">
    <property type="protein sequence ID" value="KAG8574583.1"/>
    <property type="molecule type" value="Genomic_DNA"/>
</dbReference>
<evidence type="ECO:0000256" key="8">
    <source>
        <dbReference type="ARBA" id="ARBA00022620"/>
    </source>
</evidence>
<dbReference type="GO" id="GO:0005615">
    <property type="term" value="C:extracellular space"/>
    <property type="evidence" value="ECO:0007669"/>
    <property type="project" value="UniProtKB-KW"/>
</dbReference>
<proteinExistence type="inferred from homology"/>
<evidence type="ECO:0000256" key="12">
    <source>
        <dbReference type="RuleBase" id="RU003753"/>
    </source>
</evidence>
<dbReference type="GO" id="GO:0071222">
    <property type="term" value="P:cellular response to lipopolysaccharide"/>
    <property type="evidence" value="ECO:0007669"/>
    <property type="project" value="TreeGrafter"/>
</dbReference>
<keyword evidence="5" id="KW-0963">Cytoplasm</keyword>
<dbReference type="GO" id="GO:0051781">
    <property type="term" value="P:positive regulation of cell division"/>
    <property type="evidence" value="ECO:0007669"/>
    <property type="project" value="UniProtKB-KW"/>
</dbReference>
<name>A0AAV7BQP9_ENGPU</name>
<dbReference type="PRINTS" id="PR00264">
    <property type="entry name" value="INTERLEUKIN1"/>
</dbReference>
<dbReference type="PANTHER" id="PTHR10078:SF30">
    <property type="entry name" value="INTERLEUKIN-1 BETA"/>
    <property type="match status" value="1"/>
</dbReference>
<keyword evidence="14" id="KW-1185">Reference proteome</keyword>
<keyword evidence="8" id="KW-0666">Pyrogen</keyword>
<dbReference type="GO" id="GO:0019221">
    <property type="term" value="P:cytokine-mediated signaling pathway"/>
    <property type="evidence" value="ECO:0007669"/>
    <property type="project" value="TreeGrafter"/>
</dbReference>
<keyword evidence="6" id="KW-0202">Cytokine</keyword>
<evidence type="ECO:0000256" key="4">
    <source>
        <dbReference type="ARBA" id="ARBA00010448"/>
    </source>
</evidence>
<keyword evidence="7 12" id="KW-0964">Secreted</keyword>
<evidence type="ECO:0000256" key="1">
    <source>
        <dbReference type="ARBA" id="ARBA00004371"/>
    </source>
</evidence>
<dbReference type="PANTHER" id="PTHR10078">
    <property type="entry name" value="INTERLEUKIN-1 FAMILY MEMBER"/>
    <property type="match status" value="1"/>
</dbReference>
<dbReference type="GO" id="GO:0005149">
    <property type="term" value="F:interleukin-1 receptor binding"/>
    <property type="evidence" value="ECO:0007669"/>
    <property type="project" value="UniProtKB-UniRule"/>
</dbReference>
<dbReference type="InterPro" id="IPR020877">
    <property type="entry name" value="IL-1_CS"/>
</dbReference>
<evidence type="ECO:0000256" key="2">
    <source>
        <dbReference type="ARBA" id="ARBA00004514"/>
    </source>
</evidence>
<comment type="similarity">
    <text evidence="4 12">Belongs to the IL-1 family.</text>
</comment>
<dbReference type="GO" id="GO:0005125">
    <property type="term" value="F:cytokine activity"/>
    <property type="evidence" value="ECO:0007669"/>
    <property type="project" value="UniProtKB-UniRule"/>
</dbReference>
<gene>
    <name evidence="13" type="ORF">GDO81_009233</name>
</gene>
<organism evidence="13 14">
    <name type="scientific">Engystomops pustulosus</name>
    <name type="common">Tungara frog</name>
    <name type="synonym">Physalaemus pustulosus</name>
    <dbReference type="NCBI Taxonomy" id="76066"/>
    <lineage>
        <taxon>Eukaryota</taxon>
        <taxon>Metazoa</taxon>
        <taxon>Chordata</taxon>
        <taxon>Craniata</taxon>
        <taxon>Vertebrata</taxon>
        <taxon>Euteleostomi</taxon>
        <taxon>Amphibia</taxon>
        <taxon>Batrachia</taxon>
        <taxon>Anura</taxon>
        <taxon>Neobatrachia</taxon>
        <taxon>Hyloidea</taxon>
        <taxon>Leptodactylidae</taxon>
        <taxon>Leiuperinae</taxon>
        <taxon>Engystomops</taxon>
    </lineage>
</organism>
<dbReference type="GO" id="GO:0001660">
    <property type="term" value="P:fever generation"/>
    <property type="evidence" value="ECO:0007669"/>
    <property type="project" value="UniProtKB-KW"/>
</dbReference>
<evidence type="ECO:0000256" key="5">
    <source>
        <dbReference type="ARBA" id="ARBA00022490"/>
    </source>
</evidence>
<evidence type="ECO:0000313" key="14">
    <source>
        <dbReference type="Proteomes" id="UP000824782"/>
    </source>
</evidence>
<dbReference type="AlphaFoldDB" id="A0AAV7BQP9"/>
<dbReference type="InterPro" id="IPR000975">
    <property type="entry name" value="IL-1_fam"/>
</dbReference>
<evidence type="ECO:0000256" key="7">
    <source>
        <dbReference type="ARBA" id="ARBA00022525"/>
    </source>
</evidence>
<evidence type="ECO:0000313" key="13">
    <source>
        <dbReference type="EMBL" id="KAG8574583.1"/>
    </source>
</evidence>
<keyword evidence="10" id="KW-0458">Lysosome</keyword>
<dbReference type="GO" id="GO:0005764">
    <property type="term" value="C:lysosome"/>
    <property type="evidence" value="ECO:0007669"/>
    <property type="project" value="UniProtKB-SubCell"/>
</dbReference>
<dbReference type="GO" id="GO:0005829">
    <property type="term" value="C:cytosol"/>
    <property type="evidence" value="ECO:0007669"/>
    <property type="project" value="UniProtKB-SubCell"/>
</dbReference>
<protein>
    <recommendedName>
        <fullName evidence="12">Interleukin-1</fullName>
    </recommendedName>
</protein>
<dbReference type="PROSITE" id="PS00253">
    <property type="entry name" value="INTERLEUKIN_1"/>
    <property type="match status" value="1"/>
</dbReference>
<evidence type="ECO:0000256" key="9">
    <source>
        <dbReference type="ARBA" id="ARBA00023198"/>
    </source>
</evidence>
<dbReference type="PRINTS" id="PR01359">
    <property type="entry name" value="INTRLEUKIN1B"/>
</dbReference>
<dbReference type="SUPFAM" id="SSF50353">
    <property type="entry name" value="Cytokine"/>
    <property type="match status" value="1"/>
</dbReference>
<evidence type="ECO:0000256" key="6">
    <source>
        <dbReference type="ARBA" id="ARBA00022514"/>
    </source>
</evidence>
<dbReference type="InterPro" id="IPR008996">
    <property type="entry name" value="IL1/FGF"/>
</dbReference>
<keyword evidence="11" id="KW-0497">Mitogen</keyword>
<dbReference type="Proteomes" id="UP000824782">
    <property type="component" value="Unassembled WGS sequence"/>
</dbReference>
<dbReference type="Pfam" id="PF00340">
    <property type="entry name" value="IL1"/>
    <property type="match status" value="1"/>
</dbReference>